<evidence type="ECO:0000313" key="9">
    <source>
        <dbReference type="EMBL" id="MFC7373358.1"/>
    </source>
</evidence>
<dbReference type="InterPro" id="IPR054542">
    <property type="entry name" value="Cys_met_metab_PP"/>
</dbReference>
<reference evidence="10" key="1">
    <citation type="journal article" date="2019" name="Int. J. Syst. Evol. Microbiol.">
        <title>The Global Catalogue of Microorganisms (GCM) 10K type strain sequencing project: providing services to taxonomists for standard genome sequencing and annotation.</title>
        <authorList>
            <consortium name="The Broad Institute Genomics Platform"/>
            <consortium name="The Broad Institute Genome Sequencing Center for Infectious Disease"/>
            <person name="Wu L."/>
            <person name="Ma J."/>
        </authorList>
    </citation>
    <scope>NUCLEOTIDE SEQUENCE [LARGE SCALE GENOMIC DNA]</scope>
    <source>
        <strain evidence="10">NBRC 106396</strain>
    </source>
</reference>
<dbReference type="SUPFAM" id="SSF53383">
    <property type="entry name" value="PLP-dependent transferases"/>
    <property type="match status" value="1"/>
</dbReference>
<dbReference type="Pfam" id="PF01053">
    <property type="entry name" value="Cys_Met_Meta_PP"/>
    <property type="match status" value="1"/>
</dbReference>
<dbReference type="CDD" id="cd00614">
    <property type="entry name" value="CGS_like"/>
    <property type="match status" value="1"/>
</dbReference>
<evidence type="ECO:0000256" key="3">
    <source>
        <dbReference type="ARBA" id="ARBA00012222"/>
    </source>
</evidence>
<dbReference type="InterPro" id="IPR015421">
    <property type="entry name" value="PyrdxlP-dep_Trfase_major"/>
</dbReference>
<evidence type="ECO:0000256" key="5">
    <source>
        <dbReference type="ARBA" id="ARBA00022898"/>
    </source>
</evidence>
<dbReference type="EMBL" id="JBHTCP010000051">
    <property type="protein sequence ID" value="MFC7373358.1"/>
    <property type="molecule type" value="Genomic_DNA"/>
</dbReference>
<evidence type="ECO:0000313" key="10">
    <source>
        <dbReference type="Proteomes" id="UP001596549"/>
    </source>
</evidence>
<dbReference type="PANTHER" id="PTHR11808:SF80">
    <property type="entry name" value="CYSTATHIONINE GAMMA-LYASE"/>
    <property type="match status" value="1"/>
</dbReference>
<dbReference type="PIRSF" id="PIRSF001434">
    <property type="entry name" value="CGS"/>
    <property type="match status" value="1"/>
</dbReference>
<dbReference type="Gene3D" id="3.40.640.10">
    <property type="entry name" value="Type I PLP-dependent aspartate aminotransferase-like (Major domain)"/>
    <property type="match status" value="1"/>
</dbReference>
<comment type="caution">
    <text evidence="9">The sequence shown here is derived from an EMBL/GenBank/DDBJ whole genome shotgun (WGS) entry which is preliminary data.</text>
</comment>
<sequence>MMEEIQSKQERSRKFETEVIHSGYDALKHFGSLAPPIFQTSTFVFPDAQSGERRFAGEEEGYIYSRLQNPTVEMLEQRIAALEKAEKGLAFGSGMAAVSAVLMGMVKTGDHILCSEGVYGCTFGLLHFMQERFGVSHSFQSMDGEEQIRAAIRPETALIYVESPINPTMKLVDLKLVAEIAKEFGIPVVVDNTFSSPYLQRPLELGCDVVIHSATKYLCGHGDVIGGLAAGSKELMSHLSMTTQKDIGGVMSPFDAWLLLRGMKTLPVRMDRHCSNAAELAKQLRKHPRISKVLFPGDPEFAQYTLASRQMDGPGGLISFEICGTKEDAQRFMNALELIKIAVSLGDAETLIQHPATMTHAVVPPEDRAAMGISETLLRLSVGLEAWQDIWADIEQALNT</sequence>
<protein>
    <recommendedName>
        <fullName evidence="4">L-methionine gamma-lyase</fullName>
        <ecNumber evidence="3">4.4.1.11</ecNumber>
    </recommendedName>
</protein>
<dbReference type="InterPro" id="IPR015422">
    <property type="entry name" value="PyrdxlP-dep_Trfase_small"/>
</dbReference>
<evidence type="ECO:0000256" key="4">
    <source>
        <dbReference type="ARBA" id="ARBA00019040"/>
    </source>
</evidence>
<evidence type="ECO:0000256" key="7">
    <source>
        <dbReference type="ARBA" id="ARBA00049180"/>
    </source>
</evidence>
<accession>A0ABW2NWM4</accession>
<evidence type="ECO:0000256" key="1">
    <source>
        <dbReference type="ARBA" id="ARBA00001933"/>
    </source>
</evidence>
<name>A0ABW2NWM4_9BACL</name>
<evidence type="ECO:0000256" key="6">
    <source>
        <dbReference type="ARBA" id="ARBA00023239"/>
    </source>
</evidence>
<comment type="similarity">
    <text evidence="2">Belongs to the trans-sulfuration enzymes family. L-methionine gamma-lyase subfamily.</text>
</comment>
<gene>
    <name evidence="9" type="primary">megL</name>
    <name evidence="9" type="ORF">ACFQPF_17095</name>
</gene>
<dbReference type="RefSeq" id="WP_379751201.1">
    <property type="nucleotide sequence ID" value="NZ_JBHTCP010000051.1"/>
</dbReference>
<keyword evidence="6 9" id="KW-0456">Lyase</keyword>
<dbReference type="InterPro" id="IPR015424">
    <property type="entry name" value="PyrdxlP-dep_Trfase"/>
</dbReference>
<keyword evidence="10" id="KW-1185">Reference proteome</keyword>
<dbReference type="PROSITE" id="PS00868">
    <property type="entry name" value="CYS_MET_METAB_PP"/>
    <property type="match status" value="1"/>
</dbReference>
<comment type="catalytic activity">
    <reaction evidence="7">
        <text>L-methionine + H2O = methanethiol + 2-oxobutanoate + NH4(+)</text>
        <dbReference type="Rhea" id="RHEA:23800"/>
        <dbReference type="ChEBI" id="CHEBI:15377"/>
        <dbReference type="ChEBI" id="CHEBI:16007"/>
        <dbReference type="ChEBI" id="CHEBI:16763"/>
        <dbReference type="ChEBI" id="CHEBI:28938"/>
        <dbReference type="ChEBI" id="CHEBI:57844"/>
        <dbReference type="EC" id="4.4.1.11"/>
    </reaction>
</comment>
<keyword evidence="5 8" id="KW-0663">Pyridoxal phosphate</keyword>
<dbReference type="Gene3D" id="3.90.1150.10">
    <property type="entry name" value="Aspartate Aminotransferase, domain 1"/>
    <property type="match status" value="1"/>
</dbReference>
<evidence type="ECO:0000256" key="8">
    <source>
        <dbReference type="RuleBase" id="RU362118"/>
    </source>
</evidence>
<dbReference type="InterPro" id="IPR000277">
    <property type="entry name" value="Cys/Met-Metab_PyrdxlP-dep_enz"/>
</dbReference>
<dbReference type="Proteomes" id="UP001596549">
    <property type="component" value="Unassembled WGS sequence"/>
</dbReference>
<evidence type="ECO:0000256" key="2">
    <source>
        <dbReference type="ARBA" id="ARBA00008667"/>
    </source>
</evidence>
<organism evidence="9 10">
    <name type="scientific">Fictibacillus iocasae</name>
    <dbReference type="NCBI Taxonomy" id="2715437"/>
    <lineage>
        <taxon>Bacteria</taxon>
        <taxon>Bacillati</taxon>
        <taxon>Bacillota</taxon>
        <taxon>Bacilli</taxon>
        <taxon>Bacillales</taxon>
        <taxon>Fictibacillaceae</taxon>
        <taxon>Fictibacillus</taxon>
    </lineage>
</organism>
<dbReference type="GO" id="GO:0018826">
    <property type="term" value="F:methionine gamma-lyase activity"/>
    <property type="evidence" value="ECO:0007669"/>
    <property type="project" value="UniProtKB-EC"/>
</dbReference>
<comment type="cofactor">
    <cofactor evidence="1 8">
        <name>pyridoxal 5'-phosphate</name>
        <dbReference type="ChEBI" id="CHEBI:597326"/>
    </cofactor>
</comment>
<dbReference type="EC" id="4.4.1.11" evidence="3"/>
<dbReference type="PANTHER" id="PTHR11808">
    <property type="entry name" value="TRANS-SULFURATION ENZYME FAMILY MEMBER"/>
    <property type="match status" value="1"/>
</dbReference>
<dbReference type="InterPro" id="IPR006237">
    <property type="entry name" value="L-Met_gamma_lys"/>
</dbReference>
<proteinExistence type="inferred from homology"/>
<dbReference type="NCBIfam" id="NF005263">
    <property type="entry name" value="PRK06767.1"/>
    <property type="match status" value="1"/>
</dbReference>
<dbReference type="NCBIfam" id="TIGR01328">
    <property type="entry name" value="met_gam_lyase"/>
    <property type="match status" value="1"/>
</dbReference>